<evidence type="ECO:0000256" key="4">
    <source>
        <dbReference type="ARBA" id="ARBA00023015"/>
    </source>
</evidence>
<dbReference type="EMBL" id="JAAXPR010000017">
    <property type="protein sequence ID" value="NKZ20891.1"/>
    <property type="molecule type" value="Genomic_DNA"/>
</dbReference>
<evidence type="ECO:0000313" key="8">
    <source>
        <dbReference type="EMBL" id="NKZ20891.1"/>
    </source>
</evidence>
<keyword evidence="5" id="KW-0238">DNA-binding</keyword>
<gene>
    <name evidence="8" type="ORF">HF992_08630</name>
</gene>
<dbReference type="Pfam" id="PF00392">
    <property type="entry name" value="GntR"/>
    <property type="match status" value="1"/>
</dbReference>
<comment type="similarity">
    <text evidence="1">In the C-terminal section; belongs to the class-I pyridoxal-phosphate-dependent aminotransferase family.</text>
</comment>
<evidence type="ECO:0000256" key="6">
    <source>
        <dbReference type="ARBA" id="ARBA00023163"/>
    </source>
</evidence>
<dbReference type="InterPro" id="IPR051446">
    <property type="entry name" value="HTH_trans_reg/aminotransferase"/>
</dbReference>
<dbReference type="RefSeq" id="WP_168549635.1">
    <property type="nucleotide sequence ID" value="NZ_JAAXPR010000017.1"/>
</dbReference>
<proteinExistence type="inferred from homology"/>
<dbReference type="CDD" id="cd00609">
    <property type="entry name" value="AAT_like"/>
    <property type="match status" value="1"/>
</dbReference>
<dbReference type="InterPro" id="IPR004839">
    <property type="entry name" value="Aminotransferase_I/II_large"/>
</dbReference>
<protein>
    <submittedName>
        <fullName evidence="8">PLP-dependent aminotransferase family protein</fullName>
    </submittedName>
</protein>
<dbReference type="GO" id="GO:0003677">
    <property type="term" value="F:DNA binding"/>
    <property type="evidence" value="ECO:0007669"/>
    <property type="project" value="UniProtKB-KW"/>
</dbReference>
<evidence type="ECO:0000256" key="2">
    <source>
        <dbReference type="ARBA" id="ARBA00022576"/>
    </source>
</evidence>
<evidence type="ECO:0000256" key="5">
    <source>
        <dbReference type="ARBA" id="ARBA00023125"/>
    </source>
</evidence>
<name>A0A7X6N0N6_9STRE</name>
<comment type="caution">
    <text evidence="8">The sequence shown here is derived from an EMBL/GenBank/DDBJ whole genome shotgun (WGS) entry which is preliminary data.</text>
</comment>
<evidence type="ECO:0000256" key="3">
    <source>
        <dbReference type="ARBA" id="ARBA00022898"/>
    </source>
</evidence>
<dbReference type="SUPFAM" id="SSF46785">
    <property type="entry name" value="Winged helix' DNA-binding domain"/>
    <property type="match status" value="1"/>
</dbReference>
<dbReference type="Pfam" id="PF00155">
    <property type="entry name" value="Aminotran_1_2"/>
    <property type="match status" value="1"/>
</dbReference>
<keyword evidence="2 8" id="KW-0032">Aminotransferase</keyword>
<dbReference type="PANTHER" id="PTHR46577:SF1">
    <property type="entry name" value="HTH-TYPE TRANSCRIPTIONAL REGULATORY PROTEIN GABR"/>
    <property type="match status" value="1"/>
</dbReference>
<evidence type="ECO:0000313" key="9">
    <source>
        <dbReference type="Proteomes" id="UP000522720"/>
    </source>
</evidence>
<reference evidence="8 9" key="1">
    <citation type="submission" date="2020-04" db="EMBL/GenBank/DDBJ databases">
        <title>MicrobeNet Type strains.</title>
        <authorList>
            <person name="Nicholson A.C."/>
        </authorList>
    </citation>
    <scope>NUCLEOTIDE SEQUENCE [LARGE SCALE GENOMIC DNA]</scope>
    <source>
        <strain evidence="8 9">CCUG 69612</strain>
    </source>
</reference>
<dbReference type="GO" id="GO:0008483">
    <property type="term" value="F:transaminase activity"/>
    <property type="evidence" value="ECO:0007669"/>
    <property type="project" value="UniProtKB-KW"/>
</dbReference>
<dbReference type="InterPro" id="IPR036390">
    <property type="entry name" value="WH_DNA-bd_sf"/>
</dbReference>
<dbReference type="Proteomes" id="UP000522720">
    <property type="component" value="Unassembled WGS sequence"/>
</dbReference>
<dbReference type="AlphaFoldDB" id="A0A7X6N0N6"/>
<evidence type="ECO:0000256" key="1">
    <source>
        <dbReference type="ARBA" id="ARBA00005384"/>
    </source>
</evidence>
<keyword evidence="3" id="KW-0663">Pyridoxal phosphate</keyword>
<accession>A0A7X6N0N6</accession>
<dbReference type="PROSITE" id="PS50949">
    <property type="entry name" value="HTH_GNTR"/>
    <property type="match status" value="1"/>
</dbReference>
<keyword evidence="4" id="KW-0805">Transcription regulation</keyword>
<dbReference type="SMART" id="SM00345">
    <property type="entry name" value="HTH_GNTR"/>
    <property type="match status" value="1"/>
</dbReference>
<dbReference type="CDD" id="cd07377">
    <property type="entry name" value="WHTH_GntR"/>
    <property type="match status" value="1"/>
</dbReference>
<dbReference type="InterPro" id="IPR015424">
    <property type="entry name" value="PyrdxlP-dep_Trfase"/>
</dbReference>
<evidence type="ECO:0000259" key="7">
    <source>
        <dbReference type="PROSITE" id="PS50949"/>
    </source>
</evidence>
<organism evidence="8 9">
    <name type="scientific">Streptococcus ovuberis</name>
    <dbReference type="NCBI Taxonomy" id="1936207"/>
    <lineage>
        <taxon>Bacteria</taxon>
        <taxon>Bacillati</taxon>
        <taxon>Bacillota</taxon>
        <taxon>Bacilli</taxon>
        <taxon>Lactobacillales</taxon>
        <taxon>Streptococcaceae</taxon>
        <taxon>Streptococcus</taxon>
    </lineage>
</organism>
<dbReference type="PANTHER" id="PTHR46577">
    <property type="entry name" value="HTH-TYPE TRANSCRIPTIONAL REGULATORY PROTEIN GABR"/>
    <property type="match status" value="1"/>
</dbReference>
<dbReference type="Gene3D" id="3.40.640.10">
    <property type="entry name" value="Type I PLP-dependent aspartate aminotransferase-like (Major domain)"/>
    <property type="match status" value="1"/>
</dbReference>
<keyword evidence="8" id="KW-0808">Transferase</keyword>
<dbReference type="InterPro" id="IPR036388">
    <property type="entry name" value="WH-like_DNA-bd_sf"/>
</dbReference>
<dbReference type="Gene3D" id="1.10.10.10">
    <property type="entry name" value="Winged helix-like DNA-binding domain superfamily/Winged helix DNA-binding domain"/>
    <property type="match status" value="1"/>
</dbReference>
<dbReference type="GO" id="GO:0003700">
    <property type="term" value="F:DNA-binding transcription factor activity"/>
    <property type="evidence" value="ECO:0007669"/>
    <property type="project" value="InterPro"/>
</dbReference>
<dbReference type="SUPFAM" id="SSF53383">
    <property type="entry name" value="PLP-dependent transferases"/>
    <property type="match status" value="1"/>
</dbReference>
<keyword evidence="6" id="KW-0804">Transcription</keyword>
<feature type="domain" description="HTH gntR-type" evidence="7">
    <location>
        <begin position="2"/>
        <end position="70"/>
    </location>
</feature>
<dbReference type="InterPro" id="IPR000524">
    <property type="entry name" value="Tscrpt_reg_HTH_GntR"/>
</dbReference>
<keyword evidence="9" id="KW-1185">Reference proteome</keyword>
<dbReference type="InterPro" id="IPR015421">
    <property type="entry name" value="PyrdxlP-dep_Trfase_major"/>
</dbReference>
<dbReference type="GO" id="GO:0030170">
    <property type="term" value="F:pyridoxal phosphate binding"/>
    <property type="evidence" value="ECO:0007669"/>
    <property type="project" value="InterPro"/>
</dbReference>
<sequence length="434" mass="50182">MTSKYKQIVEDIRDQIASGQLATSDKLPSIRQLSKQYACNTDTVQKALMELRHLHLIYPIAKSGYYVLETPEKKIELPLPESDIANLAYEDFKLCLNESLIGRESYLFNYYHQQEGLEELLHEVQKLLIASDVYSKIDQLVITTGTQQALYILSQMTFPNGRAEILLEEPTYPRMIELVKHLKLPYQTIKRDWEGINLKKLEQLFQSGNIKWFYTMPRLHNPLGHSYSSSEKKAIVSLAQRYDVYLIEDDYLVDFDSKHQAPLHYFDTSQHVIYIKSFSAAIFPGLRLATVVLPPLLLKDFLAHKQVMDYDTNLILQKALALYIKNGMFSKNVASLKRQFLANQAQNQKILNANHFQLPYQLLNQQVIVKLPQTLLTKPFTKQLEGMDRLVANQLSHRANLDVIRLKDKKELHHFLTLLESMTPSPLNAKDFAD</sequence>